<evidence type="ECO:0000313" key="2">
    <source>
        <dbReference type="Proteomes" id="UP001279860"/>
    </source>
</evidence>
<dbReference type="RefSeq" id="WP_318585702.1">
    <property type="nucleotide sequence ID" value="NZ_JAWRCP010000002.1"/>
</dbReference>
<keyword evidence="2" id="KW-1185">Reference proteome</keyword>
<accession>A0ABU4J1R4</accession>
<comment type="caution">
    <text evidence="1">The sequence shown here is derived from an EMBL/GenBank/DDBJ whole genome shotgun (WGS) entry which is preliminary data.</text>
</comment>
<sequence length="162" mass="17060">MKGVLSEIGKPGYIKNVQAKRINSYLNVGKKQLYRAKDFSKAVAGVEMTALYKQAMSFSRSLKVANGLVIVAGVAGNGIDLVQTCNAKGWFEETCNRSVTKNVTSAAVNIGGGFAIGWALGFAPVTGGLSIALLAGGSLLWGLYGSEASDYIGHSVEELFFD</sequence>
<proteinExistence type="predicted"/>
<evidence type="ECO:0000313" key="1">
    <source>
        <dbReference type="EMBL" id="MDW6094728.1"/>
    </source>
</evidence>
<reference evidence="1 2" key="1">
    <citation type="submission" date="2023-11" db="EMBL/GenBank/DDBJ databases">
        <title>Plant-associative lifestyle of Vibrio porteresiae and its evolutionary dynamics.</title>
        <authorList>
            <person name="Rameshkumar N."/>
            <person name="Kirti K."/>
        </authorList>
    </citation>
    <scope>NUCLEOTIDE SEQUENCE [LARGE SCALE GENOMIC DNA]</scope>
    <source>
        <strain evidence="1 2">MSSRF7</strain>
    </source>
</reference>
<dbReference type="EMBL" id="JAWRCP010000002">
    <property type="protein sequence ID" value="MDW6094728.1"/>
    <property type="molecule type" value="Genomic_DNA"/>
</dbReference>
<protein>
    <submittedName>
        <fullName evidence="1">Uncharacterized protein</fullName>
    </submittedName>
</protein>
<gene>
    <name evidence="1" type="ORF">SBX64_19465</name>
</gene>
<organism evidence="1 2">
    <name type="scientific">Vibrio rhizosphaerae</name>
    <dbReference type="NCBI Taxonomy" id="398736"/>
    <lineage>
        <taxon>Bacteria</taxon>
        <taxon>Pseudomonadati</taxon>
        <taxon>Pseudomonadota</taxon>
        <taxon>Gammaproteobacteria</taxon>
        <taxon>Vibrionales</taxon>
        <taxon>Vibrionaceae</taxon>
        <taxon>Vibrio</taxon>
    </lineage>
</organism>
<name>A0ABU4J1R4_9VIBR</name>
<dbReference type="Proteomes" id="UP001279860">
    <property type="component" value="Unassembled WGS sequence"/>
</dbReference>